<dbReference type="EMBL" id="JAYKXN010000008">
    <property type="protein sequence ID" value="KAK7263204.1"/>
    <property type="molecule type" value="Genomic_DNA"/>
</dbReference>
<dbReference type="PANTHER" id="PTHR27003:SF398">
    <property type="entry name" value="PROTEIN KINASE DOMAIN-CONTAINING PROTEIN"/>
    <property type="match status" value="1"/>
</dbReference>
<proteinExistence type="predicted"/>
<dbReference type="InterPro" id="IPR045272">
    <property type="entry name" value="ANXUR1/2-like"/>
</dbReference>
<name>A0AAN9ET35_CLITE</name>
<organism evidence="1 2">
    <name type="scientific">Clitoria ternatea</name>
    <name type="common">Butterfly pea</name>
    <dbReference type="NCBI Taxonomy" id="43366"/>
    <lineage>
        <taxon>Eukaryota</taxon>
        <taxon>Viridiplantae</taxon>
        <taxon>Streptophyta</taxon>
        <taxon>Embryophyta</taxon>
        <taxon>Tracheophyta</taxon>
        <taxon>Spermatophyta</taxon>
        <taxon>Magnoliopsida</taxon>
        <taxon>eudicotyledons</taxon>
        <taxon>Gunneridae</taxon>
        <taxon>Pentapetalae</taxon>
        <taxon>rosids</taxon>
        <taxon>fabids</taxon>
        <taxon>Fabales</taxon>
        <taxon>Fabaceae</taxon>
        <taxon>Papilionoideae</taxon>
        <taxon>50 kb inversion clade</taxon>
        <taxon>NPAAA clade</taxon>
        <taxon>indigoferoid/millettioid clade</taxon>
        <taxon>Phaseoleae</taxon>
        <taxon>Clitoria</taxon>
    </lineage>
</organism>
<dbReference type="AlphaFoldDB" id="A0AAN9ET35"/>
<keyword evidence="2" id="KW-1185">Reference proteome</keyword>
<reference evidence="1 2" key="1">
    <citation type="submission" date="2024-01" db="EMBL/GenBank/DDBJ databases">
        <title>The genomes of 5 underutilized Papilionoideae crops provide insights into root nodulation and disease resistance.</title>
        <authorList>
            <person name="Yuan L."/>
        </authorList>
    </citation>
    <scope>NUCLEOTIDE SEQUENCE [LARGE SCALE GENOMIC DNA]</scope>
    <source>
        <strain evidence="1">LY-2023</strain>
        <tissue evidence="1">Leaf</tissue>
    </source>
</reference>
<dbReference type="GO" id="GO:0005886">
    <property type="term" value="C:plasma membrane"/>
    <property type="evidence" value="ECO:0007669"/>
    <property type="project" value="TreeGrafter"/>
</dbReference>
<evidence type="ECO:0000313" key="1">
    <source>
        <dbReference type="EMBL" id="KAK7263204.1"/>
    </source>
</evidence>
<protein>
    <submittedName>
        <fullName evidence="1">Uncharacterized protein</fullName>
    </submittedName>
</protein>
<gene>
    <name evidence="1" type="ORF">RJT34_30791</name>
</gene>
<dbReference type="Proteomes" id="UP001359559">
    <property type="component" value="Unassembled WGS sequence"/>
</dbReference>
<dbReference type="PANTHER" id="PTHR27003">
    <property type="entry name" value="OS07G0166700 PROTEIN"/>
    <property type="match status" value="1"/>
</dbReference>
<dbReference type="Gene3D" id="1.10.510.10">
    <property type="entry name" value="Transferase(Phosphotransferase) domain 1"/>
    <property type="match status" value="1"/>
</dbReference>
<comment type="caution">
    <text evidence="1">The sequence shown here is derived from an EMBL/GenBank/DDBJ whole genome shotgun (WGS) entry which is preliminary data.</text>
</comment>
<evidence type="ECO:0000313" key="2">
    <source>
        <dbReference type="Proteomes" id="UP001359559"/>
    </source>
</evidence>
<dbReference type="GO" id="GO:0004714">
    <property type="term" value="F:transmembrane receptor protein tyrosine kinase activity"/>
    <property type="evidence" value="ECO:0007669"/>
    <property type="project" value="InterPro"/>
</dbReference>
<sequence length="146" mass="16388">MLCKNKGTLQDIIHPSIKGQIDQNSFKKFSETVEKCIQEIGSARPNMGDVLWDLENALRIQQGAINRELQDHVKMLKFDTVSLSCVKMLKLELCLLKSAMNGANIVGTIDCFAKGGLIHLAFVRFLECSDLIDEMSNFCFHISPLQ</sequence>
<dbReference type="GO" id="GO:0009506">
    <property type="term" value="C:plasmodesma"/>
    <property type="evidence" value="ECO:0007669"/>
    <property type="project" value="TreeGrafter"/>
</dbReference>
<accession>A0AAN9ET35</accession>